<feature type="transmembrane region" description="Helical" evidence="1">
    <location>
        <begin position="102"/>
        <end position="129"/>
    </location>
</feature>
<keyword evidence="1" id="KW-0472">Membrane</keyword>
<sequence>MIRYLKILLILLVALWGLIGAFGNLAKPDVAYDAVAEVAAMEALPAGERPPWATQSPTVIWLGATLIVAGKIAAFVFCGGGAIAMLRAVNADSAGFQRAKRWALLGCGLAVASLFGGFTVIGETLFLMFLDEGTAQAGAAAFRYGGFIALIMIFTALED</sequence>
<comment type="caution">
    <text evidence="2">The sequence shown here is derived from an EMBL/GenBank/DDBJ whole genome shotgun (WGS) entry which is preliminary data.</text>
</comment>
<dbReference type="InterPro" id="IPR018681">
    <property type="entry name" value="DUF2165_transmembrane"/>
</dbReference>
<keyword evidence="1" id="KW-0812">Transmembrane</keyword>
<protein>
    <recommendedName>
        <fullName evidence="4">DUF2165 domain-containing protein</fullName>
    </recommendedName>
</protein>
<evidence type="ECO:0008006" key="4">
    <source>
        <dbReference type="Google" id="ProtNLM"/>
    </source>
</evidence>
<keyword evidence="1" id="KW-1133">Transmembrane helix</keyword>
<name>A0A2U2BVG9_9PROT</name>
<dbReference type="EMBL" id="QEXV01000002">
    <property type="protein sequence ID" value="PWE18013.1"/>
    <property type="molecule type" value="Genomic_DNA"/>
</dbReference>
<dbReference type="AlphaFoldDB" id="A0A2U2BVG9"/>
<dbReference type="Proteomes" id="UP000245168">
    <property type="component" value="Unassembled WGS sequence"/>
</dbReference>
<dbReference type="OrthoDB" id="7618855at2"/>
<reference evidence="3" key="1">
    <citation type="submission" date="2018-05" db="EMBL/GenBank/DDBJ databases">
        <authorList>
            <person name="Liu B.-T."/>
        </authorList>
    </citation>
    <scope>NUCLEOTIDE SEQUENCE [LARGE SCALE GENOMIC DNA]</scope>
    <source>
        <strain evidence="3">WD6-1</strain>
    </source>
</reference>
<evidence type="ECO:0000313" key="3">
    <source>
        <dbReference type="Proteomes" id="UP000245168"/>
    </source>
</evidence>
<feature type="transmembrane region" description="Helical" evidence="1">
    <location>
        <begin position="135"/>
        <end position="157"/>
    </location>
</feature>
<dbReference type="Pfam" id="PF09933">
    <property type="entry name" value="DUF2165"/>
    <property type="match status" value="1"/>
</dbReference>
<accession>A0A2U2BVG9</accession>
<feature type="transmembrane region" description="Helical" evidence="1">
    <location>
        <begin position="60"/>
        <end position="90"/>
    </location>
</feature>
<organism evidence="2 3">
    <name type="scientific">Marinicauda salina</name>
    <dbReference type="NCBI Taxonomy" id="2135793"/>
    <lineage>
        <taxon>Bacteria</taxon>
        <taxon>Pseudomonadati</taxon>
        <taxon>Pseudomonadota</taxon>
        <taxon>Alphaproteobacteria</taxon>
        <taxon>Maricaulales</taxon>
        <taxon>Maricaulaceae</taxon>
        <taxon>Marinicauda</taxon>
    </lineage>
</organism>
<keyword evidence="3" id="KW-1185">Reference proteome</keyword>
<dbReference type="RefSeq" id="WP_109252367.1">
    <property type="nucleotide sequence ID" value="NZ_QEXV01000002.1"/>
</dbReference>
<gene>
    <name evidence="2" type="ORF">DDZ18_05425</name>
</gene>
<evidence type="ECO:0000313" key="2">
    <source>
        <dbReference type="EMBL" id="PWE18013.1"/>
    </source>
</evidence>
<evidence type="ECO:0000256" key="1">
    <source>
        <dbReference type="SAM" id="Phobius"/>
    </source>
</evidence>
<proteinExistence type="predicted"/>